<dbReference type="Proteomes" id="UP000695022">
    <property type="component" value="Unplaced"/>
</dbReference>
<keyword evidence="1" id="KW-1185">Reference proteome</keyword>
<evidence type="ECO:0000313" key="2">
    <source>
        <dbReference type="RefSeq" id="XP_014667131.1"/>
    </source>
</evidence>
<evidence type="ECO:0000313" key="1">
    <source>
        <dbReference type="Proteomes" id="UP000695022"/>
    </source>
</evidence>
<reference evidence="2" key="1">
    <citation type="submission" date="2025-08" db="UniProtKB">
        <authorList>
            <consortium name="RefSeq"/>
        </authorList>
    </citation>
    <scope>IDENTIFICATION</scope>
</reference>
<protein>
    <submittedName>
        <fullName evidence="2">Zinc finger protein 862-like</fullName>
    </submittedName>
</protein>
<accession>A0ABM1E4L0</accession>
<dbReference type="GeneID" id="106808793"/>
<sequence length="180" mass="20278">MVGQMNAKAFDRLTILFRNAHGIAKHCRPFTDYVWMCQLDAQKGIDIGTTYMTDIKCREFIDAIAEIERQKLEETTKKVKFISISCDEATDSAIMEQLIIYIRYAVAGEIKTDFLAIKTLDRATANNCYSAILQSFNEQCNIDPVDLWHKLVGFTSDGASVMQGVRNGVGAQLKENQPKL</sequence>
<dbReference type="PANTHER" id="PTHR46880">
    <property type="entry name" value="RAS-ASSOCIATING DOMAIN-CONTAINING PROTEIN"/>
    <property type="match status" value="1"/>
</dbReference>
<dbReference type="RefSeq" id="XP_014667131.1">
    <property type="nucleotide sequence ID" value="XM_014811645.1"/>
</dbReference>
<dbReference type="PANTHER" id="PTHR46880:SF9">
    <property type="entry name" value="ZINC FINGER PROTEIN 862"/>
    <property type="match status" value="1"/>
</dbReference>
<organism evidence="1 2">
    <name type="scientific">Priapulus caudatus</name>
    <name type="common">Priapulid worm</name>
    <dbReference type="NCBI Taxonomy" id="37621"/>
    <lineage>
        <taxon>Eukaryota</taxon>
        <taxon>Metazoa</taxon>
        <taxon>Ecdysozoa</taxon>
        <taxon>Scalidophora</taxon>
        <taxon>Priapulida</taxon>
        <taxon>Priapulimorpha</taxon>
        <taxon>Priapulimorphida</taxon>
        <taxon>Priapulidae</taxon>
        <taxon>Priapulus</taxon>
    </lineage>
</organism>
<gene>
    <name evidence="2" type="primary">LOC106808793</name>
</gene>
<name>A0ABM1E4L0_PRICU</name>
<proteinExistence type="predicted"/>